<evidence type="ECO:0000256" key="2">
    <source>
        <dbReference type="ARBA" id="ARBA00004167"/>
    </source>
</evidence>
<keyword evidence="6" id="KW-0812">Transmembrane</keyword>
<accession>A0ABR3A298</accession>
<comment type="pathway">
    <text evidence="3">Secondary metabolite biosynthesis.</text>
</comment>
<dbReference type="PANTHER" id="PTHR46300">
    <property type="entry name" value="P450, PUTATIVE (EUROFUNG)-RELATED-RELATED"/>
    <property type="match status" value="1"/>
</dbReference>
<protein>
    <recommendedName>
        <fullName evidence="17">Cytochrome P450</fullName>
    </recommendedName>
</protein>
<keyword evidence="8" id="KW-1133">Transmembrane helix</keyword>
<evidence type="ECO:0000313" key="16">
    <source>
        <dbReference type="Proteomes" id="UP001437256"/>
    </source>
</evidence>
<keyword evidence="5 14" id="KW-0349">Heme</keyword>
<keyword evidence="7 14" id="KW-0479">Metal-binding</keyword>
<gene>
    <name evidence="15" type="ORF">AAF712_004745</name>
</gene>
<evidence type="ECO:0000313" key="15">
    <source>
        <dbReference type="EMBL" id="KAL0068085.1"/>
    </source>
</evidence>
<dbReference type="Gene3D" id="1.10.630.10">
    <property type="entry name" value="Cytochrome P450"/>
    <property type="match status" value="1"/>
</dbReference>
<evidence type="ECO:0008006" key="17">
    <source>
        <dbReference type="Google" id="ProtNLM"/>
    </source>
</evidence>
<evidence type="ECO:0000256" key="4">
    <source>
        <dbReference type="ARBA" id="ARBA00010617"/>
    </source>
</evidence>
<dbReference type="InterPro" id="IPR001128">
    <property type="entry name" value="Cyt_P450"/>
</dbReference>
<keyword evidence="11 14" id="KW-0503">Monooxygenase</keyword>
<evidence type="ECO:0000256" key="3">
    <source>
        <dbReference type="ARBA" id="ARBA00005179"/>
    </source>
</evidence>
<evidence type="ECO:0000256" key="5">
    <source>
        <dbReference type="ARBA" id="ARBA00022617"/>
    </source>
</evidence>
<dbReference type="PRINTS" id="PR00463">
    <property type="entry name" value="EP450I"/>
</dbReference>
<evidence type="ECO:0000256" key="1">
    <source>
        <dbReference type="ARBA" id="ARBA00001971"/>
    </source>
</evidence>
<evidence type="ECO:0000256" key="7">
    <source>
        <dbReference type="ARBA" id="ARBA00022723"/>
    </source>
</evidence>
<evidence type="ECO:0000256" key="9">
    <source>
        <dbReference type="ARBA" id="ARBA00023002"/>
    </source>
</evidence>
<dbReference type="PROSITE" id="PS00086">
    <property type="entry name" value="CYTOCHROME_P450"/>
    <property type="match status" value="1"/>
</dbReference>
<comment type="cofactor">
    <cofactor evidence="1">
        <name>heme</name>
        <dbReference type="ChEBI" id="CHEBI:30413"/>
    </cofactor>
</comment>
<dbReference type="InterPro" id="IPR002401">
    <property type="entry name" value="Cyt_P450_E_grp-I"/>
</dbReference>
<dbReference type="Pfam" id="PF00067">
    <property type="entry name" value="p450"/>
    <property type="match status" value="1"/>
</dbReference>
<dbReference type="InterPro" id="IPR036396">
    <property type="entry name" value="Cyt_P450_sf"/>
</dbReference>
<keyword evidence="16" id="KW-1185">Reference proteome</keyword>
<keyword evidence="12" id="KW-0472">Membrane</keyword>
<dbReference type="Proteomes" id="UP001437256">
    <property type="component" value="Unassembled WGS sequence"/>
</dbReference>
<evidence type="ECO:0000256" key="12">
    <source>
        <dbReference type="ARBA" id="ARBA00023136"/>
    </source>
</evidence>
<evidence type="ECO:0000256" key="6">
    <source>
        <dbReference type="ARBA" id="ARBA00022692"/>
    </source>
</evidence>
<keyword evidence="10 14" id="KW-0408">Iron</keyword>
<evidence type="ECO:0000256" key="10">
    <source>
        <dbReference type="ARBA" id="ARBA00023004"/>
    </source>
</evidence>
<dbReference type="PANTHER" id="PTHR46300:SF2">
    <property type="entry name" value="CYTOCHROME P450 MONOOXYGENASE ALNH-RELATED"/>
    <property type="match status" value="1"/>
</dbReference>
<evidence type="ECO:0000256" key="11">
    <source>
        <dbReference type="ARBA" id="ARBA00023033"/>
    </source>
</evidence>
<proteinExistence type="inferred from homology"/>
<dbReference type="InterPro" id="IPR050364">
    <property type="entry name" value="Cytochrome_P450_fung"/>
</dbReference>
<sequence>MAMHPDIQKKAQVQIDSIVGRDRMPTLQDIPQLPYVSALVTEIMRWHGIAPLGVPHRLNTDDYYEGFYLSKDTVVIANVWALNHDPEVWGPDADDFRPERHLNDNGQLKKPLPDTHDESHVTFGFGRRICVGRAVAQNSLLIQTACILWATNVSFPKDDSGNPIIPDPSACIDTGLVVRPEPFSCEIRPRSSDVGTVIRHSLDAKGVSF</sequence>
<organism evidence="15 16">
    <name type="scientific">Marasmius tenuissimus</name>
    <dbReference type="NCBI Taxonomy" id="585030"/>
    <lineage>
        <taxon>Eukaryota</taxon>
        <taxon>Fungi</taxon>
        <taxon>Dikarya</taxon>
        <taxon>Basidiomycota</taxon>
        <taxon>Agaricomycotina</taxon>
        <taxon>Agaricomycetes</taxon>
        <taxon>Agaricomycetidae</taxon>
        <taxon>Agaricales</taxon>
        <taxon>Marasmiineae</taxon>
        <taxon>Marasmiaceae</taxon>
        <taxon>Marasmius</taxon>
    </lineage>
</organism>
<name>A0ABR3A298_9AGAR</name>
<comment type="subcellular location">
    <subcellularLocation>
        <location evidence="2">Membrane</location>
        <topology evidence="2">Single-pass membrane protein</topology>
    </subcellularLocation>
</comment>
<reference evidence="15 16" key="1">
    <citation type="submission" date="2024-05" db="EMBL/GenBank/DDBJ databases">
        <title>A draft genome resource for the thread blight pathogen Marasmius tenuissimus strain MS-2.</title>
        <authorList>
            <person name="Yulfo-Soto G.E."/>
            <person name="Baruah I.K."/>
            <person name="Amoako-Attah I."/>
            <person name="Bukari Y."/>
            <person name="Meinhardt L.W."/>
            <person name="Bailey B.A."/>
            <person name="Cohen S.P."/>
        </authorList>
    </citation>
    <scope>NUCLEOTIDE SEQUENCE [LARGE SCALE GENOMIC DNA]</scope>
    <source>
        <strain evidence="15 16">MS-2</strain>
    </source>
</reference>
<evidence type="ECO:0000256" key="14">
    <source>
        <dbReference type="RuleBase" id="RU000461"/>
    </source>
</evidence>
<dbReference type="PRINTS" id="PR00385">
    <property type="entry name" value="P450"/>
</dbReference>
<keyword evidence="9 14" id="KW-0560">Oxidoreductase</keyword>
<evidence type="ECO:0000256" key="8">
    <source>
        <dbReference type="ARBA" id="ARBA00022989"/>
    </source>
</evidence>
<comment type="similarity">
    <text evidence="4 14">Belongs to the cytochrome P450 family.</text>
</comment>
<keyword evidence="13" id="KW-0325">Glycoprotein</keyword>
<comment type="caution">
    <text evidence="15">The sequence shown here is derived from an EMBL/GenBank/DDBJ whole genome shotgun (WGS) entry which is preliminary data.</text>
</comment>
<dbReference type="EMBL" id="JBBXMP010000020">
    <property type="protein sequence ID" value="KAL0068085.1"/>
    <property type="molecule type" value="Genomic_DNA"/>
</dbReference>
<evidence type="ECO:0000256" key="13">
    <source>
        <dbReference type="ARBA" id="ARBA00023180"/>
    </source>
</evidence>
<dbReference type="SUPFAM" id="SSF48264">
    <property type="entry name" value="Cytochrome P450"/>
    <property type="match status" value="1"/>
</dbReference>
<dbReference type="InterPro" id="IPR017972">
    <property type="entry name" value="Cyt_P450_CS"/>
</dbReference>